<dbReference type="Proteomes" id="UP000823927">
    <property type="component" value="Unassembled WGS sequence"/>
</dbReference>
<name>A0A9D1JRH2_9FIRM</name>
<gene>
    <name evidence="2" type="ORF">IAB46_11995</name>
</gene>
<evidence type="ECO:0000313" key="2">
    <source>
        <dbReference type="EMBL" id="HIS48252.1"/>
    </source>
</evidence>
<feature type="region of interest" description="Disordered" evidence="1">
    <location>
        <begin position="1"/>
        <end position="21"/>
    </location>
</feature>
<dbReference type="AlphaFoldDB" id="A0A9D1JRH2"/>
<comment type="caution">
    <text evidence="2">The sequence shown here is derived from an EMBL/GenBank/DDBJ whole genome shotgun (WGS) entry which is preliminary data.</text>
</comment>
<protein>
    <submittedName>
        <fullName evidence="2">Uncharacterized protein</fullName>
    </submittedName>
</protein>
<reference evidence="2" key="1">
    <citation type="submission" date="2020-10" db="EMBL/GenBank/DDBJ databases">
        <authorList>
            <person name="Gilroy R."/>
        </authorList>
    </citation>
    <scope>NUCLEOTIDE SEQUENCE</scope>
    <source>
        <strain evidence="2">CHK178-757</strain>
    </source>
</reference>
<evidence type="ECO:0000313" key="3">
    <source>
        <dbReference type="Proteomes" id="UP000823927"/>
    </source>
</evidence>
<sequence>MEESKGEHSAKAPAPAECVEKQANKRKWIRIREKNTSKICIPLRKGGDEGR</sequence>
<proteinExistence type="predicted"/>
<evidence type="ECO:0000256" key="1">
    <source>
        <dbReference type="SAM" id="MobiDB-lite"/>
    </source>
</evidence>
<organism evidence="2 3">
    <name type="scientific">Candidatus Scybalocola faecigallinarum</name>
    <dbReference type="NCBI Taxonomy" id="2840941"/>
    <lineage>
        <taxon>Bacteria</taxon>
        <taxon>Bacillati</taxon>
        <taxon>Bacillota</taxon>
        <taxon>Clostridia</taxon>
        <taxon>Lachnospirales</taxon>
        <taxon>Lachnospiraceae</taxon>
        <taxon>Lachnospiraceae incertae sedis</taxon>
        <taxon>Candidatus Scybalocola (ex Gilroy et al. 2021)</taxon>
    </lineage>
</organism>
<feature type="compositionally biased region" description="Basic and acidic residues" evidence="1">
    <location>
        <begin position="1"/>
        <end position="10"/>
    </location>
</feature>
<reference evidence="2" key="2">
    <citation type="journal article" date="2021" name="PeerJ">
        <title>Extensive microbial diversity within the chicken gut microbiome revealed by metagenomics and culture.</title>
        <authorList>
            <person name="Gilroy R."/>
            <person name="Ravi A."/>
            <person name="Getino M."/>
            <person name="Pursley I."/>
            <person name="Horton D.L."/>
            <person name="Alikhan N.F."/>
            <person name="Baker D."/>
            <person name="Gharbi K."/>
            <person name="Hall N."/>
            <person name="Watson M."/>
            <person name="Adriaenssens E.M."/>
            <person name="Foster-Nyarko E."/>
            <person name="Jarju S."/>
            <person name="Secka A."/>
            <person name="Antonio M."/>
            <person name="Oren A."/>
            <person name="Chaudhuri R.R."/>
            <person name="La Ragione R."/>
            <person name="Hildebrand F."/>
            <person name="Pallen M.J."/>
        </authorList>
    </citation>
    <scope>NUCLEOTIDE SEQUENCE</scope>
    <source>
        <strain evidence="2">CHK178-757</strain>
    </source>
</reference>
<dbReference type="EMBL" id="DVIT01000049">
    <property type="protein sequence ID" value="HIS48252.1"/>
    <property type="molecule type" value="Genomic_DNA"/>
</dbReference>
<accession>A0A9D1JRH2</accession>